<dbReference type="InterPro" id="IPR029063">
    <property type="entry name" value="SAM-dependent_MTases_sf"/>
</dbReference>
<evidence type="ECO:0000256" key="1">
    <source>
        <dbReference type="SAM" id="Coils"/>
    </source>
</evidence>
<evidence type="ECO:0000313" key="3">
    <source>
        <dbReference type="EMBL" id="GEO42442.1"/>
    </source>
</evidence>
<gene>
    <name evidence="3" type="ORF">SAE02_65900</name>
</gene>
<evidence type="ECO:0000313" key="4">
    <source>
        <dbReference type="Proteomes" id="UP000321523"/>
    </source>
</evidence>
<dbReference type="GO" id="GO:0008171">
    <property type="term" value="F:O-methyltransferase activity"/>
    <property type="evidence" value="ECO:0007669"/>
    <property type="project" value="TreeGrafter"/>
</dbReference>
<evidence type="ECO:0000259" key="2">
    <source>
        <dbReference type="Pfam" id="PF05050"/>
    </source>
</evidence>
<dbReference type="PANTHER" id="PTHR36973">
    <property type="entry name" value="SLL1456 PROTEIN-RELATED"/>
    <property type="match status" value="1"/>
</dbReference>
<feature type="coiled-coil region" evidence="1">
    <location>
        <begin position="243"/>
        <end position="332"/>
    </location>
</feature>
<dbReference type="PANTHER" id="PTHR36973:SF4">
    <property type="entry name" value="NODULATION PROTEIN"/>
    <property type="match status" value="1"/>
</dbReference>
<dbReference type="OrthoDB" id="9801609at2"/>
<dbReference type="EMBL" id="BJYZ01000041">
    <property type="protein sequence ID" value="GEO42442.1"/>
    <property type="molecule type" value="Genomic_DNA"/>
</dbReference>
<dbReference type="Proteomes" id="UP000321523">
    <property type="component" value="Unassembled WGS sequence"/>
</dbReference>
<dbReference type="AlphaFoldDB" id="A0A512E148"/>
<sequence length="530" mass="58912">MTFISYAQNYEDIMLYRALRDVEEGFYVDVGANSPDEHSVTKAFYERGWRGINIEPVMEFHQQLLAARPNDINLPVAISDKTGFIDFHDVKGTGLSTISPKIAENHRASGYEVVKRRVAVETLDEVFRKYVTGDVHFLKIDVEGLEDAVLRGVSLTDVRPWIVVVEATAVLSEVQTHETWDHLLTDRDYSFVYFDGLNRFYVAKEHPELMPSFRSAPNVFDDWMRVGDRQAHDRANILTAKLAEEQEAHRVDLEARKAELDAVRAEVEAWKAKAHALEISEEEQRRRQEDLQARLSELKVQLAGFEGQTTELMRVMEEAADLRTAISVLRDEFRAWAGFKEKSAEREAWFAEREAQLGAQVAAAVGEATALRHRIGELEYAASVAKLNLDSMFASTSWRLTAPVRAVKTAVKSSARVLGGGIGGSGLGGSGPGGVAKQPEESLIRRAAHWSARQPMLKRAAVAVLVRSPALERRVRAIVAPPPGVPPTAVAHIPQPRQIENTGPAITSRNPTPAEAIVETAFQRALARAR</sequence>
<dbReference type="SUPFAM" id="SSF53335">
    <property type="entry name" value="S-adenosyl-L-methionine-dependent methyltransferases"/>
    <property type="match status" value="1"/>
</dbReference>
<name>A0A512E148_9PROT</name>
<proteinExistence type="predicted"/>
<organism evidence="3 4">
    <name type="scientific">Skermanella aerolata</name>
    <dbReference type="NCBI Taxonomy" id="393310"/>
    <lineage>
        <taxon>Bacteria</taxon>
        <taxon>Pseudomonadati</taxon>
        <taxon>Pseudomonadota</taxon>
        <taxon>Alphaproteobacteria</taxon>
        <taxon>Rhodospirillales</taxon>
        <taxon>Azospirillaceae</taxon>
        <taxon>Skermanella</taxon>
    </lineage>
</organism>
<protein>
    <recommendedName>
        <fullName evidence="2">Methyltransferase FkbM domain-containing protein</fullName>
    </recommendedName>
</protein>
<comment type="caution">
    <text evidence="3">The sequence shown here is derived from an EMBL/GenBank/DDBJ whole genome shotgun (WGS) entry which is preliminary data.</text>
</comment>
<keyword evidence="1" id="KW-0175">Coiled coil</keyword>
<dbReference type="InterPro" id="IPR053188">
    <property type="entry name" value="FkbM_Methyltransferase"/>
</dbReference>
<dbReference type="RefSeq" id="WP_052832336.1">
    <property type="nucleotide sequence ID" value="NZ_BJYZ01000041.1"/>
</dbReference>
<dbReference type="NCBIfam" id="TIGR01444">
    <property type="entry name" value="fkbM_fam"/>
    <property type="match status" value="1"/>
</dbReference>
<dbReference type="InterPro" id="IPR006342">
    <property type="entry name" value="FkbM_mtfrase"/>
</dbReference>
<dbReference type="Pfam" id="PF05050">
    <property type="entry name" value="Methyltransf_21"/>
    <property type="match status" value="1"/>
</dbReference>
<feature type="domain" description="Methyltransferase FkbM" evidence="2">
    <location>
        <begin position="29"/>
        <end position="191"/>
    </location>
</feature>
<reference evidence="3 4" key="1">
    <citation type="submission" date="2019-07" db="EMBL/GenBank/DDBJ databases">
        <title>Whole genome shotgun sequence of Skermanella aerolata NBRC 106429.</title>
        <authorList>
            <person name="Hosoyama A."/>
            <person name="Uohara A."/>
            <person name="Ohji S."/>
            <person name="Ichikawa N."/>
        </authorList>
    </citation>
    <scope>NUCLEOTIDE SEQUENCE [LARGE SCALE GENOMIC DNA]</scope>
    <source>
        <strain evidence="3 4">NBRC 106429</strain>
    </source>
</reference>
<accession>A0A512E148</accession>
<dbReference type="Gene3D" id="3.40.50.150">
    <property type="entry name" value="Vaccinia Virus protein VP39"/>
    <property type="match status" value="1"/>
</dbReference>
<keyword evidence="4" id="KW-1185">Reference proteome</keyword>